<dbReference type="CDD" id="cd03801">
    <property type="entry name" value="GT4_PimA-like"/>
    <property type="match status" value="1"/>
</dbReference>
<evidence type="ECO:0000313" key="3">
    <source>
        <dbReference type="EMBL" id="MBG9377068.1"/>
    </source>
</evidence>
<organism evidence="3 4">
    <name type="scientific">Panacibacter microcysteis</name>
    <dbReference type="NCBI Taxonomy" id="2793269"/>
    <lineage>
        <taxon>Bacteria</taxon>
        <taxon>Pseudomonadati</taxon>
        <taxon>Bacteroidota</taxon>
        <taxon>Chitinophagia</taxon>
        <taxon>Chitinophagales</taxon>
        <taxon>Chitinophagaceae</taxon>
        <taxon>Panacibacter</taxon>
    </lineage>
</organism>
<reference evidence="3" key="1">
    <citation type="submission" date="2020-11" db="EMBL/GenBank/DDBJ databases">
        <title>Bacterial whole genome sequence for Panacibacter sp. DH6.</title>
        <authorList>
            <person name="Le V."/>
            <person name="Ko S."/>
            <person name="Ahn C.-Y."/>
            <person name="Oh H.-M."/>
        </authorList>
    </citation>
    <scope>NUCLEOTIDE SEQUENCE</scope>
    <source>
        <strain evidence="3">DH6</strain>
    </source>
</reference>
<dbReference type="PANTHER" id="PTHR46401">
    <property type="entry name" value="GLYCOSYLTRANSFERASE WBBK-RELATED"/>
    <property type="match status" value="1"/>
</dbReference>
<evidence type="ECO:0000259" key="2">
    <source>
        <dbReference type="Pfam" id="PF00534"/>
    </source>
</evidence>
<dbReference type="AlphaFoldDB" id="A0A931GX02"/>
<dbReference type="SUPFAM" id="SSF53756">
    <property type="entry name" value="UDP-Glycosyltransferase/glycogen phosphorylase"/>
    <property type="match status" value="1"/>
</dbReference>
<dbReference type="GO" id="GO:0009103">
    <property type="term" value="P:lipopolysaccharide biosynthetic process"/>
    <property type="evidence" value="ECO:0007669"/>
    <property type="project" value="TreeGrafter"/>
</dbReference>
<proteinExistence type="predicted"/>
<keyword evidence="4" id="KW-1185">Reference proteome</keyword>
<dbReference type="GO" id="GO:0016757">
    <property type="term" value="F:glycosyltransferase activity"/>
    <property type="evidence" value="ECO:0007669"/>
    <property type="project" value="InterPro"/>
</dbReference>
<evidence type="ECO:0000313" key="4">
    <source>
        <dbReference type="Proteomes" id="UP000628448"/>
    </source>
</evidence>
<accession>A0A931GX02</accession>
<comment type="caution">
    <text evidence="3">The sequence shown here is derived from an EMBL/GenBank/DDBJ whole genome shotgun (WGS) entry which is preliminary data.</text>
</comment>
<dbReference type="Pfam" id="PF00534">
    <property type="entry name" value="Glycos_transf_1"/>
    <property type="match status" value="1"/>
</dbReference>
<dbReference type="Gene3D" id="3.40.50.2000">
    <property type="entry name" value="Glycogen Phosphorylase B"/>
    <property type="match status" value="2"/>
</dbReference>
<keyword evidence="1" id="KW-0808">Transferase</keyword>
<dbReference type="EMBL" id="JADWYR010000002">
    <property type="protein sequence ID" value="MBG9377068.1"/>
    <property type="molecule type" value="Genomic_DNA"/>
</dbReference>
<feature type="domain" description="Glycosyl transferase family 1" evidence="2">
    <location>
        <begin position="244"/>
        <end position="392"/>
    </location>
</feature>
<evidence type="ECO:0000256" key="1">
    <source>
        <dbReference type="ARBA" id="ARBA00022679"/>
    </source>
</evidence>
<sequence length="426" mass="47223">MKLIVSHLNGNANVKAALDGFIQAGLLAEFYVSLAVFPGTLLDRLGGINQLAEIRRRSFDRSLKKYTRSLPLFEAGRLLAIKAGAVSLIAHEKGMFSVDSVAQRIDHKVARRIKTLPRKDKYAIYAYEDSALNAFRAAKNAGMPCLYDLPIGYWKSAHKIFETEKEKLPDWAATLTGLNDSPAKLQRKDEELKLADAIFVASSFTAKTLKDYSGTLAPVSVIPYGFPPVAGPHEKVYNSFTHNRPLKLLFVGSLSQRKGIAYLFEAVEKFGTKVQLTVVGRKKDVPCAILDKNLSRHTWFESLSNNEILQLMREHDVFVFPSLFEGFGLVITEAMSQGTPVITTENTIGPDFITHDENGWLIDAGSAQALEAVLDKIISNPSVIEKAGKAAMKTAAERPWQVYSNELARAVQTHFHNHNKTTHEPV</sequence>
<dbReference type="Proteomes" id="UP000628448">
    <property type="component" value="Unassembled WGS sequence"/>
</dbReference>
<protein>
    <submittedName>
        <fullName evidence="3">Glycosyltransferase family 4 protein</fullName>
    </submittedName>
</protein>
<dbReference type="InterPro" id="IPR001296">
    <property type="entry name" value="Glyco_trans_1"/>
</dbReference>
<gene>
    <name evidence="3" type="ORF">I5907_12560</name>
</gene>
<dbReference type="PANTHER" id="PTHR46401:SF2">
    <property type="entry name" value="GLYCOSYLTRANSFERASE WBBK-RELATED"/>
    <property type="match status" value="1"/>
</dbReference>
<dbReference type="RefSeq" id="WP_196991169.1">
    <property type="nucleotide sequence ID" value="NZ_JADWYR010000002.1"/>
</dbReference>
<name>A0A931GX02_9BACT</name>